<dbReference type="GO" id="GO:0008270">
    <property type="term" value="F:zinc ion binding"/>
    <property type="evidence" value="ECO:0007669"/>
    <property type="project" value="UniProtKB-UniRule"/>
</dbReference>
<dbReference type="GO" id="GO:0019556">
    <property type="term" value="P:L-histidine catabolic process to glutamate and formamide"/>
    <property type="evidence" value="ECO:0007669"/>
    <property type="project" value="UniProtKB-UniRule"/>
</dbReference>
<keyword evidence="10" id="KW-1185">Reference proteome</keyword>
<feature type="binding site" evidence="7">
    <location>
        <position position="78"/>
    </location>
    <ligand>
        <name>Zn(2+)</name>
        <dbReference type="ChEBI" id="CHEBI:29105"/>
    </ligand>
</feature>
<dbReference type="PATRIC" id="fig|555500.3.peg.939"/>
<keyword evidence="7" id="KW-0963">Cytoplasm</keyword>
<comment type="pathway">
    <text evidence="7">Amino-acid degradation; L-histidine degradation into L-glutamate; N-formimidoyl-L-glutamate from L-histidine: step 3/3.</text>
</comment>
<feature type="domain" description="Amidohydrolase-related" evidence="8">
    <location>
        <begin position="69"/>
        <end position="408"/>
    </location>
</feature>
<evidence type="ECO:0000256" key="4">
    <source>
        <dbReference type="ARBA" id="ARBA00022808"/>
    </source>
</evidence>
<feature type="binding site" evidence="7">
    <location>
        <position position="80"/>
    </location>
    <ligand>
        <name>Zn(2+)</name>
        <dbReference type="ChEBI" id="CHEBI:29105"/>
    </ligand>
</feature>
<feature type="binding site" evidence="7">
    <location>
        <position position="87"/>
    </location>
    <ligand>
        <name>4-imidazolone-5-propanoate</name>
        <dbReference type="ChEBI" id="CHEBI:77893"/>
    </ligand>
</feature>
<keyword evidence="4 7" id="KW-0369">Histidine metabolism</keyword>
<dbReference type="HAMAP" id="MF_00372">
    <property type="entry name" value="HutI"/>
    <property type="match status" value="1"/>
</dbReference>
<dbReference type="STRING" id="555500.I215_04535"/>
<comment type="function">
    <text evidence="7">Catalyzes the hydrolytic cleavage of the carbon-nitrogen bond in imidazolone-5-propanoate to yield N-formimidoyl-L-glutamate. It is the third step in the universal histidine degradation pathway.</text>
</comment>
<keyword evidence="3 7" id="KW-0378">Hydrolase</keyword>
<protein>
    <recommendedName>
        <fullName evidence="1 7">Imidazolonepropionase</fullName>
        <ecNumber evidence="1 7">3.5.2.7</ecNumber>
    </recommendedName>
    <alternativeName>
        <fullName evidence="7">Imidazolone-5-propionate hydrolase</fullName>
    </alternativeName>
</protein>
<feature type="binding site" evidence="7">
    <location>
        <position position="150"/>
    </location>
    <ligand>
        <name>N-formimidoyl-L-glutamate</name>
        <dbReference type="ChEBI" id="CHEBI:58928"/>
    </ligand>
</feature>
<keyword evidence="2 7" id="KW-0479">Metal-binding</keyword>
<evidence type="ECO:0000256" key="7">
    <source>
        <dbReference type="HAMAP-Rule" id="MF_00372"/>
    </source>
</evidence>
<dbReference type="OrthoDB" id="9776455at2"/>
<dbReference type="SUPFAM" id="SSF51556">
    <property type="entry name" value="Metallo-dependent hydrolases"/>
    <property type="match status" value="1"/>
</dbReference>
<comment type="caution">
    <text evidence="9">The sequence shown here is derived from an EMBL/GenBank/DDBJ whole genome shotgun (WGS) entry which is preliminary data.</text>
</comment>
<evidence type="ECO:0000256" key="6">
    <source>
        <dbReference type="ARBA" id="ARBA00023004"/>
    </source>
</evidence>
<dbReference type="Proteomes" id="UP000007364">
    <property type="component" value="Unassembled WGS sequence"/>
</dbReference>
<feature type="binding site" evidence="7">
    <location>
        <position position="78"/>
    </location>
    <ligand>
        <name>Fe(3+)</name>
        <dbReference type="ChEBI" id="CHEBI:29034"/>
    </ligand>
</feature>
<dbReference type="Pfam" id="PF01979">
    <property type="entry name" value="Amidohydro_1"/>
    <property type="match status" value="1"/>
</dbReference>
<dbReference type="InterPro" id="IPR006680">
    <property type="entry name" value="Amidohydro-rel"/>
</dbReference>
<sequence>MKILFTNIKELLQTRDNPTTALKAEAMKVLPTIKNAYLLIEDQKISQYGSMNNLPTIEVDKQVDLSGKMVLPTWCDSHTHLVYAGNREQEFIDRINGLSYEEIAAKGGGILNSAKTLENTSENELFEQSVKRLESVGRLGTGALEIKSGYGLSLEGELKMLRVIKRLKEYSGITIKSTFLGAHAVPLSFKENRQAYIDYIIATILPEVVSQGLAEYIDVFCEKGYFSVSDMERILEAATEKGLIPKVHVNQFNAIGGIKAAIKYNALTVDHLEVIEEQDITAMQNANTIAVALPLCSFFLGIPYSPAKKLIEAGIPFALASDYNPGSSPSGNMNQVVSTACIKMKLNPEEAINAATINAAHAMGIASTHGSITPGKVANFIITKDVPSYGYLMYDFGNNNIDSVYINGMALD</sequence>
<evidence type="ECO:0000256" key="2">
    <source>
        <dbReference type="ARBA" id="ARBA00022723"/>
    </source>
</evidence>
<accession>K2PXL1</accession>
<dbReference type="GO" id="GO:0005737">
    <property type="term" value="C:cytoplasm"/>
    <property type="evidence" value="ECO:0007669"/>
    <property type="project" value="UniProtKB-SubCell"/>
</dbReference>
<dbReference type="EMBL" id="AMSG01000003">
    <property type="protein sequence ID" value="EKF56184.1"/>
    <property type="molecule type" value="Genomic_DNA"/>
</dbReference>
<keyword evidence="6 7" id="KW-0408">Iron</keyword>
<dbReference type="eggNOG" id="COG1228">
    <property type="taxonomic scope" value="Bacteria"/>
</dbReference>
<proteinExistence type="inferred from homology"/>
<dbReference type="Gene3D" id="2.30.40.10">
    <property type="entry name" value="Urease, subunit C, domain 1"/>
    <property type="match status" value="1"/>
</dbReference>
<comment type="catalytic activity">
    <reaction evidence="7">
        <text>4-imidazolone-5-propanoate + H2O = N-formimidoyl-L-glutamate</text>
        <dbReference type="Rhea" id="RHEA:23660"/>
        <dbReference type="ChEBI" id="CHEBI:15377"/>
        <dbReference type="ChEBI" id="CHEBI:58928"/>
        <dbReference type="ChEBI" id="CHEBI:77893"/>
        <dbReference type="EC" id="3.5.2.7"/>
    </reaction>
</comment>
<dbReference type="GO" id="GO:0050480">
    <property type="term" value="F:imidazolonepropionase activity"/>
    <property type="evidence" value="ECO:0007669"/>
    <property type="project" value="UniProtKB-UniRule"/>
</dbReference>
<dbReference type="InterPro" id="IPR005920">
    <property type="entry name" value="HutI"/>
</dbReference>
<dbReference type="FunFam" id="3.20.20.140:FF:000007">
    <property type="entry name" value="Imidazolonepropionase"/>
    <property type="match status" value="1"/>
</dbReference>
<name>K2PXL1_9FLAO</name>
<dbReference type="AlphaFoldDB" id="K2PXL1"/>
<comment type="subcellular location">
    <subcellularLocation>
        <location evidence="7">Cytoplasm</location>
    </subcellularLocation>
</comment>
<dbReference type="GO" id="GO:0005506">
    <property type="term" value="F:iron ion binding"/>
    <property type="evidence" value="ECO:0007669"/>
    <property type="project" value="UniProtKB-UniRule"/>
</dbReference>
<dbReference type="Gene3D" id="3.20.20.140">
    <property type="entry name" value="Metal-dependent hydrolases"/>
    <property type="match status" value="1"/>
</dbReference>
<gene>
    <name evidence="7" type="primary">hutI</name>
    <name evidence="9" type="ORF">I215_04535</name>
</gene>
<comment type="cofactor">
    <cofactor evidence="7">
        <name>Zn(2+)</name>
        <dbReference type="ChEBI" id="CHEBI:29105"/>
    </cofactor>
    <cofactor evidence="7">
        <name>Fe(3+)</name>
        <dbReference type="ChEBI" id="CHEBI:29034"/>
    </cofactor>
    <text evidence="7">Binds 1 zinc or iron ion per subunit.</text>
</comment>
<feature type="binding site" evidence="7">
    <location>
        <position position="322"/>
    </location>
    <ligand>
        <name>Fe(3+)</name>
        <dbReference type="ChEBI" id="CHEBI:29034"/>
    </ligand>
</feature>
<keyword evidence="5 7" id="KW-0862">Zinc</keyword>
<feature type="binding site" evidence="7">
    <location>
        <position position="322"/>
    </location>
    <ligand>
        <name>Zn(2+)</name>
        <dbReference type="ChEBI" id="CHEBI:29105"/>
    </ligand>
</feature>
<comment type="similarity">
    <text evidence="7">Belongs to the metallo-dependent hydrolases superfamily. HutI family.</text>
</comment>
<dbReference type="NCBIfam" id="TIGR01224">
    <property type="entry name" value="hutI"/>
    <property type="match status" value="1"/>
</dbReference>
<dbReference type="InterPro" id="IPR032466">
    <property type="entry name" value="Metal_Hydrolase"/>
</dbReference>
<feature type="binding site" evidence="7">
    <location>
        <position position="183"/>
    </location>
    <ligand>
        <name>4-imidazolone-5-propanoate</name>
        <dbReference type="ChEBI" id="CHEBI:77893"/>
    </ligand>
</feature>
<feature type="binding site" evidence="7">
    <location>
        <position position="150"/>
    </location>
    <ligand>
        <name>4-imidazolone-5-propanoate</name>
        <dbReference type="ChEBI" id="CHEBI:77893"/>
    </ligand>
</feature>
<dbReference type="GO" id="GO:0019557">
    <property type="term" value="P:L-histidine catabolic process to glutamate and formate"/>
    <property type="evidence" value="ECO:0007669"/>
    <property type="project" value="UniProtKB-UniPathway"/>
</dbReference>
<dbReference type="InterPro" id="IPR011059">
    <property type="entry name" value="Metal-dep_hydrolase_composite"/>
</dbReference>
<organism evidence="9 10">
    <name type="scientific">Galbibacter marinus</name>
    <dbReference type="NCBI Taxonomy" id="555500"/>
    <lineage>
        <taxon>Bacteria</taxon>
        <taxon>Pseudomonadati</taxon>
        <taxon>Bacteroidota</taxon>
        <taxon>Flavobacteriia</taxon>
        <taxon>Flavobacteriales</taxon>
        <taxon>Flavobacteriaceae</taxon>
        <taxon>Galbibacter</taxon>
    </lineage>
</organism>
<dbReference type="PANTHER" id="PTHR42752:SF1">
    <property type="entry name" value="IMIDAZOLONEPROPIONASE-RELATED"/>
    <property type="match status" value="1"/>
</dbReference>
<feature type="binding site" evidence="7">
    <location>
        <position position="324"/>
    </location>
    <ligand>
        <name>N-formimidoyl-L-glutamate</name>
        <dbReference type="ChEBI" id="CHEBI:58928"/>
    </ligand>
</feature>
<feature type="binding site" evidence="7">
    <location>
        <position position="326"/>
    </location>
    <ligand>
        <name>N-formimidoyl-L-glutamate</name>
        <dbReference type="ChEBI" id="CHEBI:58928"/>
    </ligand>
</feature>
<feature type="binding site" evidence="7">
    <location>
        <position position="251"/>
    </location>
    <ligand>
        <name>4-imidazolone-5-propanoate</name>
        <dbReference type="ChEBI" id="CHEBI:77893"/>
    </ligand>
</feature>
<feature type="binding site" evidence="7">
    <location>
        <position position="327"/>
    </location>
    <ligand>
        <name>4-imidazolone-5-propanoate</name>
        <dbReference type="ChEBI" id="CHEBI:77893"/>
    </ligand>
</feature>
<feature type="binding site" evidence="7">
    <location>
        <position position="248"/>
    </location>
    <ligand>
        <name>Zn(2+)</name>
        <dbReference type="ChEBI" id="CHEBI:29105"/>
    </ligand>
</feature>
<evidence type="ECO:0000313" key="10">
    <source>
        <dbReference type="Proteomes" id="UP000007364"/>
    </source>
</evidence>
<dbReference type="UniPathway" id="UPA00379">
    <property type="reaction ID" value="UER00551"/>
</dbReference>
<feature type="binding site" evidence="7">
    <location>
        <position position="80"/>
    </location>
    <ligand>
        <name>Fe(3+)</name>
        <dbReference type="ChEBI" id="CHEBI:29034"/>
    </ligand>
</feature>
<dbReference type="RefSeq" id="WP_008990780.1">
    <property type="nucleotide sequence ID" value="NZ_AMSG01000003.1"/>
</dbReference>
<dbReference type="PANTHER" id="PTHR42752">
    <property type="entry name" value="IMIDAZOLONEPROPIONASE"/>
    <property type="match status" value="1"/>
</dbReference>
<feature type="binding site" evidence="7">
    <location>
        <position position="248"/>
    </location>
    <ligand>
        <name>Fe(3+)</name>
        <dbReference type="ChEBI" id="CHEBI:29034"/>
    </ligand>
</feature>
<evidence type="ECO:0000256" key="3">
    <source>
        <dbReference type="ARBA" id="ARBA00022801"/>
    </source>
</evidence>
<evidence type="ECO:0000256" key="5">
    <source>
        <dbReference type="ARBA" id="ARBA00022833"/>
    </source>
</evidence>
<dbReference type="SUPFAM" id="SSF51338">
    <property type="entry name" value="Composite domain of metallo-dependent hydrolases"/>
    <property type="match status" value="1"/>
</dbReference>
<dbReference type="EC" id="3.5.2.7" evidence="1 7"/>
<evidence type="ECO:0000313" key="9">
    <source>
        <dbReference type="EMBL" id="EKF56184.1"/>
    </source>
</evidence>
<reference evidence="9 10" key="1">
    <citation type="journal article" date="2012" name="J. Bacteriol.">
        <title>Genome Sequence of Galbibacter marinum Type Strain ck-I2-15.</title>
        <authorList>
            <person name="Lai Q."/>
            <person name="Li C."/>
            <person name="Shao Z."/>
        </authorList>
    </citation>
    <scope>NUCLEOTIDE SEQUENCE [LARGE SCALE GENOMIC DNA]</scope>
    <source>
        <strain evidence="10">ck-I2-15</strain>
    </source>
</reference>
<evidence type="ECO:0000256" key="1">
    <source>
        <dbReference type="ARBA" id="ARBA00012864"/>
    </source>
</evidence>
<evidence type="ECO:0000259" key="8">
    <source>
        <dbReference type="Pfam" id="PF01979"/>
    </source>
</evidence>